<dbReference type="EMBL" id="MN740822">
    <property type="protein sequence ID" value="QHU13621.1"/>
    <property type="molecule type" value="Genomic_DNA"/>
</dbReference>
<keyword evidence="1" id="KW-0472">Membrane</keyword>
<name>A0A6C0K8Y3_9ZZZZ</name>
<feature type="transmembrane region" description="Helical" evidence="1">
    <location>
        <begin position="55"/>
        <end position="79"/>
    </location>
</feature>
<organism evidence="2">
    <name type="scientific">viral metagenome</name>
    <dbReference type="NCBI Taxonomy" id="1070528"/>
    <lineage>
        <taxon>unclassified sequences</taxon>
        <taxon>metagenomes</taxon>
        <taxon>organismal metagenomes</taxon>
    </lineage>
</organism>
<reference evidence="2" key="1">
    <citation type="journal article" date="2020" name="Nature">
        <title>Giant virus diversity and host interactions through global metagenomics.</title>
        <authorList>
            <person name="Schulz F."/>
            <person name="Roux S."/>
            <person name="Paez-Espino D."/>
            <person name="Jungbluth S."/>
            <person name="Walsh D.A."/>
            <person name="Denef V.J."/>
            <person name="McMahon K.D."/>
            <person name="Konstantinidis K.T."/>
            <person name="Eloe-Fadrosh E.A."/>
            <person name="Kyrpides N.C."/>
            <person name="Woyke T."/>
        </authorList>
    </citation>
    <scope>NUCLEOTIDE SEQUENCE</scope>
    <source>
        <strain evidence="2">GVMAG-S-1101178-73</strain>
    </source>
</reference>
<dbReference type="AlphaFoldDB" id="A0A6C0K8Y3"/>
<protein>
    <submittedName>
        <fullName evidence="2">Uncharacterized protein</fullName>
    </submittedName>
</protein>
<proteinExistence type="predicted"/>
<keyword evidence="1" id="KW-0812">Transmembrane</keyword>
<feature type="transmembrane region" description="Helical" evidence="1">
    <location>
        <begin position="99"/>
        <end position="118"/>
    </location>
</feature>
<feature type="transmembrane region" description="Helical" evidence="1">
    <location>
        <begin position="6"/>
        <end position="27"/>
    </location>
</feature>
<sequence length="125" mass="14658">MDSKFFYIYLLVIFTITLVFTILRCVFNVHDLDIFFYPNHTNNILENKVYLATHIIVNFMLGALFGFDIILGMFVKIIIFEVYLHITEYCDIFYMSKSANLIVIILISIVSYTFGSVLNKILYPK</sequence>
<evidence type="ECO:0000313" key="2">
    <source>
        <dbReference type="EMBL" id="QHU13621.1"/>
    </source>
</evidence>
<accession>A0A6C0K8Y3</accession>
<keyword evidence="1" id="KW-1133">Transmembrane helix</keyword>
<evidence type="ECO:0000256" key="1">
    <source>
        <dbReference type="SAM" id="Phobius"/>
    </source>
</evidence>